<keyword evidence="2 6" id="KW-0812">Transmembrane</keyword>
<feature type="transmembrane region" description="Helical" evidence="6">
    <location>
        <begin position="82"/>
        <end position="98"/>
    </location>
</feature>
<keyword evidence="9" id="KW-0675">Receptor</keyword>
<dbReference type="GO" id="GO:0007189">
    <property type="term" value="P:adenylate cyclase-activating G protein-coupled receptor signaling pathway"/>
    <property type="evidence" value="ECO:0007669"/>
    <property type="project" value="TreeGrafter"/>
</dbReference>
<protein>
    <submittedName>
        <fullName evidence="9">G protein-coupled receptor GPR1</fullName>
    </submittedName>
</protein>
<evidence type="ECO:0000256" key="4">
    <source>
        <dbReference type="ARBA" id="ARBA00023136"/>
    </source>
</evidence>
<evidence type="ECO:0000259" key="7">
    <source>
        <dbReference type="Pfam" id="PF11710"/>
    </source>
</evidence>
<sequence length="591" mass="66008">MPSGRHVLGSDPVSVASWLDVGHGNPLAIVSPRSADSRGFSQHQLHVLRLASLVVASMSVAATMLVTFCLIILLIQSDMIKATWYVVFSAIELARGTIASESAICQTSGFFLTLGIEACDVAVVLLSLHTALYIFRGGNGLYPYRRAAYWAFVLVPLLLASLAFINTPAFTNLDPYCYLPVNPRWVRLALSWIPRYVIIVTICVAYVSTYVYINFLMKRFGRAETARTEGFSTASDLGHPRPRTTSVPPTPPIAYHGLIPPTPPCGHVSIDGRNRRQYSHARRVSRGPCVPQEQAYPAPAPDGSIQWKMPTFGMAVAAVPSHQQESYFPHPILESVESESYQDTLEELPTSRGESTPRDVPSTPLRRKSSAPPTSWTRTFWSRTISGAAASSPSPNMRAILRRDPRNSVSSASVFLSPAALDATGMAKTRHKIRRQIRQLFIYPVVYILVWVMPFINHVTHERGSSFALVLAAIVSLSLQGIANSLVFSILEKPWRHPRRAKGSYRRFWCATWPGQRSADGAAANVGRTREEMLVDSRIARRRRDEELTERRGWRAPHAAAREWWDVPLESWENLEALDDGRSPWQRRKSW</sequence>
<feature type="transmembrane region" description="Helical" evidence="6">
    <location>
        <begin position="440"/>
        <end position="460"/>
    </location>
</feature>
<dbReference type="Pfam" id="PF11970">
    <property type="entry name" value="GPR_Gpa2_C"/>
    <property type="match status" value="1"/>
</dbReference>
<feature type="transmembrane region" description="Helical" evidence="6">
    <location>
        <begin position="193"/>
        <end position="213"/>
    </location>
</feature>
<proteinExistence type="predicted"/>
<accession>A0A2K3Q849</accession>
<dbReference type="InterPro" id="IPR022596">
    <property type="entry name" value="GPR1/2/3_C"/>
</dbReference>
<organism evidence="9 10">
    <name type="scientific">Tolypocladium capitatum</name>
    <dbReference type="NCBI Taxonomy" id="45235"/>
    <lineage>
        <taxon>Eukaryota</taxon>
        <taxon>Fungi</taxon>
        <taxon>Dikarya</taxon>
        <taxon>Ascomycota</taxon>
        <taxon>Pezizomycotina</taxon>
        <taxon>Sordariomycetes</taxon>
        <taxon>Hypocreomycetidae</taxon>
        <taxon>Hypocreales</taxon>
        <taxon>Ophiocordycipitaceae</taxon>
        <taxon>Tolypocladium</taxon>
    </lineage>
</organism>
<feature type="region of interest" description="Disordered" evidence="5">
    <location>
        <begin position="338"/>
        <end position="374"/>
    </location>
</feature>
<comment type="caution">
    <text evidence="9">The sequence shown here is derived from an EMBL/GenBank/DDBJ whole genome shotgun (WGS) entry which is preliminary data.</text>
</comment>
<comment type="subcellular location">
    <subcellularLocation>
        <location evidence="1">Membrane</location>
        <topology evidence="1">Multi-pass membrane protein</topology>
    </subcellularLocation>
</comment>
<evidence type="ECO:0000259" key="8">
    <source>
        <dbReference type="Pfam" id="PF11970"/>
    </source>
</evidence>
<feature type="transmembrane region" description="Helical" evidence="6">
    <location>
        <begin position="110"/>
        <end position="135"/>
    </location>
</feature>
<evidence type="ECO:0000256" key="1">
    <source>
        <dbReference type="ARBA" id="ARBA00004141"/>
    </source>
</evidence>
<evidence type="ECO:0000256" key="3">
    <source>
        <dbReference type="ARBA" id="ARBA00022989"/>
    </source>
</evidence>
<dbReference type="EMBL" id="NRSZ01001055">
    <property type="protein sequence ID" value="PNY23708.1"/>
    <property type="molecule type" value="Genomic_DNA"/>
</dbReference>
<dbReference type="GO" id="GO:0004930">
    <property type="term" value="F:G protein-coupled receptor activity"/>
    <property type="evidence" value="ECO:0007669"/>
    <property type="project" value="TreeGrafter"/>
</dbReference>
<keyword evidence="10" id="KW-1185">Reference proteome</keyword>
<evidence type="ECO:0000256" key="5">
    <source>
        <dbReference type="SAM" id="MobiDB-lite"/>
    </source>
</evidence>
<dbReference type="Pfam" id="PF11710">
    <property type="entry name" value="Git3"/>
    <property type="match status" value="1"/>
</dbReference>
<feature type="transmembrane region" description="Helical" evidence="6">
    <location>
        <begin position="466"/>
        <end position="491"/>
    </location>
</feature>
<dbReference type="Proteomes" id="UP000236621">
    <property type="component" value="Unassembled WGS sequence"/>
</dbReference>
<name>A0A2K3Q849_9HYPO</name>
<keyword evidence="3 6" id="KW-1133">Transmembrane helix</keyword>
<dbReference type="STRING" id="45235.A0A2K3Q849"/>
<keyword evidence="4 6" id="KW-0472">Membrane</keyword>
<dbReference type="SUPFAM" id="SSF81321">
    <property type="entry name" value="Family A G protein-coupled receptor-like"/>
    <property type="match status" value="1"/>
</dbReference>
<dbReference type="PANTHER" id="PTHR23112">
    <property type="entry name" value="G PROTEIN-COUPLED RECEPTOR 157-RELATED"/>
    <property type="match status" value="1"/>
</dbReference>
<feature type="transmembrane region" description="Helical" evidence="6">
    <location>
        <begin position="50"/>
        <end position="75"/>
    </location>
</feature>
<dbReference type="InterPro" id="IPR023041">
    <property type="entry name" value="Glucose_rcpt_Git3-like_N"/>
</dbReference>
<dbReference type="OrthoDB" id="5368598at2759"/>
<feature type="transmembrane region" description="Helical" evidence="6">
    <location>
        <begin position="147"/>
        <end position="165"/>
    </location>
</feature>
<feature type="domain" description="G protein-coupled receptor GPR1/2/3 C-terminal" evidence="8">
    <location>
        <begin position="428"/>
        <end position="497"/>
    </location>
</feature>
<evidence type="ECO:0000313" key="9">
    <source>
        <dbReference type="EMBL" id="PNY23708.1"/>
    </source>
</evidence>
<evidence type="ECO:0000256" key="6">
    <source>
        <dbReference type="SAM" id="Phobius"/>
    </source>
</evidence>
<dbReference type="GO" id="GO:0005886">
    <property type="term" value="C:plasma membrane"/>
    <property type="evidence" value="ECO:0007669"/>
    <property type="project" value="TreeGrafter"/>
</dbReference>
<feature type="domain" description="Glucose receptor Git3-like N-terminal" evidence="7">
    <location>
        <begin position="70"/>
        <end position="219"/>
    </location>
</feature>
<dbReference type="AlphaFoldDB" id="A0A2K3Q849"/>
<gene>
    <name evidence="9" type="ORF">TCAP_06355</name>
</gene>
<evidence type="ECO:0000256" key="2">
    <source>
        <dbReference type="ARBA" id="ARBA00022692"/>
    </source>
</evidence>
<reference evidence="9 10" key="1">
    <citation type="submission" date="2017-08" db="EMBL/GenBank/DDBJ databases">
        <title>Harnessing the power of phylogenomics to disentangle the directionality and signatures of interkingdom host jumping in the parasitic fungal genus Tolypocladium.</title>
        <authorList>
            <person name="Quandt C.A."/>
            <person name="Patterson W."/>
            <person name="Spatafora J.W."/>
        </authorList>
    </citation>
    <scope>NUCLEOTIDE SEQUENCE [LARGE SCALE GENOMIC DNA]</scope>
    <source>
        <strain evidence="9 10">CBS 113982</strain>
    </source>
</reference>
<evidence type="ECO:0000313" key="10">
    <source>
        <dbReference type="Proteomes" id="UP000236621"/>
    </source>
</evidence>
<dbReference type="PANTHER" id="PTHR23112:SF37">
    <property type="entry name" value="G PROTEIN-COUPLED RECEPTOR GPR1"/>
    <property type="match status" value="1"/>
</dbReference>